<accession>L9XA94</accession>
<feature type="transmembrane region" description="Helical" evidence="2">
    <location>
        <begin position="24"/>
        <end position="46"/>
    </location>
</feature>
<reference evidence="4 5" key="1">
    <citation type="journal article" date="2014" name="PLoS Genet.">
        <title>Phylogenetically driven sequencing of extremely halophilic archaea reveals strategies for static and dynamic osmo-response.</title>
        <authorList>
            <person name="Becker E.A."/>
            <person name="Seitzer P.M."/>
            <person name="Tritt A."/>
            <person name="Larsen D."/>
            <person name="Krusor M."/>
            <person name="Yao A.I."/>
            <person name="Wu D."/>
            <person name="Madern D."/>
            <person name="Eisen J.A."/>
            <person name="Darling A.E."/>
            <person name="Facciotti M.T."/>
        </authorList>
    </citation>
    <scope>NUCLEOTIDE SEQUENCE [LARGE SCALE GENOMIC DNA]</scope>
    <source>
        <strain evidence="4 5">DSM 18795</strain>
    </source>
</reference>
<feature type="domain" description="DUF8107" evidence="3">
    <location>
        <begin position="1"/>
        <end position="73"/>
    </location>
</feature>
<comment type="caution">
    <text evidence="4">The sequence shown here is derived from an EMBL/GenBank/DDBJ whole genome shotgun (WGS) entry which is preliminary data.</text>
</comment>
<keyword evidence="2" id="KW-0472">Membrane</keyword>
<feature type="transmembrane region" description="Helical" evidence="2">
    <location>
        <begin position="52"/>
        <end position="71"/>
    </location>
</feature>
<keyword evidence="5" id="KW-1185">Reference proteome</keyword>
<name>L9XA94_9EURY</name>
<gene>
    <name evidence="4" type="ORF">C492_12025</name>
</gene>
<dbReference type="Pfam" id="PF26409">
    <property type="entry name" value="DUF8107"/>
    <property type="match status" value="1"/>
</dbReference>
<dbReference type="InterPro" id="IPR058420">
    <property type="entry name" value="DUF8107"/>
</dbReference>
<dbReference type="PATRIC" id="fig|1227498.3.peg.2327"/>
<evidence type="ECO:0000313" key="4">
    <source>
        <dbReference type="EMBL" id="ELY58542.1"/>
    </source>
</evidence>
<dbReference type="Proteomes" id="UP000011531">
    <property type="component" value="Unassembled WGS sequence"/>
</dbReference>
<evidence type="ECO:0000256" key="1">
    <source>
        <dbReference type="SAM" id="MobiDB-lite"/>
    </source>
</evidence>
<dbReference type="EMBL" id="AOIA01000114">
    <property type="protein sequence ID" value="ELY58542.1"/>
    <property type="molecule type" value="Genomic_DNA"/>
</dbReference>
<keyword evidence="2" id="KW-1133">Transmembrane helix</keyword>
<organism evidence="4 5">
    <name type="scientific">Natronococcus jeotgali DSM 18795</name>
    <dbReference type="NCBI Taxonomy" id="1227498"/>
    <lineage>
        <taxon>Archaea</taxon>
        <taxon>Methanobacteriati</taxon>
        <taxon>Methanobacteriota</taxon>
        <taxon>Stenosarchaea group</taxon>
        <taxon>Halobacteria</taxon>
        <taxon>Halobacteriales</taxon>
        <taxon>Natrialbaceae</taxon>
        <taxon>Natronococcus</taxon>
    </lineage>
</organism>
<dbReference type="STRING" id="1227498.C492_12025"/>
<sequence>MADPDADRDGFREGLESSGGDPRVLLVLNAVLSLLFGWTIVAGAAVVGLVEVGPATVLAVAAGLFVLALVMTRP</sequence>
<evidence type="ECO:0000256" key="2">
    <source>
        <dbReference type="SAM" id="Phobius"/>
    </source>
</evidence>
<dbReference type="AlphaFoldDB" id="L9XA94"/>
<keyword evidence="2" id="KW-0812">Transmembrane</keyword>
<feature type="compositionally biased region" description="Basic and acidic residues" evidence="1">
    <location>
        <begin position="1"/>
        <end position="15"/>
    </location>
</feature>
<evidence type="ECO:0000313" key="5">
    <source>
        <dbReference type="Proteomes" id="UP000011531"/>
    </source>
</evidence>
<proteinExistence type="predicted"/>
<protein>
    <recommendedName>
        <fullName evidence="3">DUF8107 domain-containing protein</fullName>
    </recommendedName>
</protein>
<dbReference type="RefSeq" id="WP_008423719.1">
    <property type="nucleotide sequence ID" value="NZ_AOIA01000114.1"/>
</dbReference>
<evidence type="ECO:0000259" key="3">
    <source>
        <dbReference type="Pfam" id="PF26409"/>
    </source>
</evidence>
<feature type="region of interest" description="Disordered" evidence="1">
    <location>
        <begin position="1"/>
        <end position="20"/>
    </location>
</feature>